<dbReference type="AlphaFoldDB" id="V5RE30"/>
<dbReference type="SUPFAM" id="SSF55608">
    <property type="entry name" value="Homing endonucleases"/>
    <property type="match status" value="2"/>
</dbReference>
<keyword evidence="2" id="KW-0255">Endonuclease</keyword>
<proteinExistence type="predicted"/>
<evidence type="ECO:0000313" key="2">
    <source>
        <dbReference type="EMBL" id="AHB33544.1"/>
    </source>
</evidence>
<dbReference type="EMBL" id="KF545917">
    <property type="protein sequence ID" value="AHB33544.1"/>
    <property type="molecule type" value="Genomic_DNA"/>
</dbReference>
<evidence type="ECO:0000259" key="1">
    <source>
        <dbReference type="Pfam" id="PF00961"/>
    </source>
</evidence>
<keyword evidence="2" id="KW-0378">Hydrolase</keyword>
<protein>
    <submittedName>
        <fullName evidence="2">LAGLIDADG endonuclease</fullName>
    </submittedName>
</protein>
<feature type="domain" description="Homing endonuclease LAGLIDADG" evidence="1">
    <location>
        <begin position="178"/>
        <end position="265"/>
    </location>
</feature>
<reference evidence="2" key="2">
    <citation type="submission" date="2013-12" db="EMBL/GenBank/DDBJ databases">
        <title>Mitochondrial Genome of Annulohypoxylon stygium, cohabitant fungus of Tremella fuciformis, reveals intron diversity.</title>
        <authorList>
            <person name="Hsiang T."/>
        </authorList>
    </citation>
    <scope>NUCLEOTIDE SEQUENCE</scope>
</reference>
<sequence>MPSFFITVTEFDISSFNISHNNDCSSSGLFHKDNYNEYIKIFWVGLMDGDGSIQVNHWRKQSLQFRLVIKLSNIKSNYDMLIEIAKVVGGTVRIPGKSADVIWVVNKKEEILDIIKIFDSYPPLTSKKICQLAFLKTCLIDNSVETYLFNRDLKYNQQLDIIYSNINFKIPSYFKVWLSGFIEAEGCFSIRKSNNPSFSIGQNDDIYLIEAIKQYFEVTNKVRNPHGKFFSLEVYKKEVLVNIITHCFNYPLLGKKLESLKKFKTKVRASYGGGVVL</sequence>
<dbReference type="InterPro" id="IPR004860">
    <property type="entry name" value="LAGLIDADG_dom"/>
</dbReference>
<dbReference type="Pfam" id="PF00961">
    <property type="entry name" value="LAGLIDADG_1"/>
    <property type="match status" value="2"/>
</dbReference>
<dbReference type="GO" id="GO:0004519">
    <property type="term" value="F:endonuclease activity"/>
    <property type="evidence" value="ECO:0007669"/>
    <property type="project" value="UniProtKB-KW"/>
</dbReference>
<organism evidence="2">
    <name type="scientific">Annulohypoxylon stygium</name>
    <dbReference type="NCBI Taxonomy" id="326628"/>
    <lineage>
        <taxon>Eukaryota</taxon>
        <taxon>Fungi</taxon>
        <taxon>Dikarya</taxon>
        <taxon>Ascomycota</taxon>
        <taxon>Pezizomycotina</taxon>
        <taxon>Sordariomycetes</taxon>
        <taxon>Xylariomycetidae</taxon>
        <taxon>Xylariales</taxon>
        <taxon>Hypoxylaceae</taxon>
        <taxon>Annulohypoxylon</taxon>
    </lineage>
</organism>
<dbReference type="RefSeq" id="YP_008964985.1">
    <property type="nucleotide sequence ID" value="NC_023117.1"/>
</dbReference>
<geneLocation type="mitochondrion" evidence="2"/>
<dbReference type="GO" id="GO:0005739">
    <property type="term" value="C:mitochondrion"/>
    <property type="evidence" value="ECO:0007669"/>
    <property type="project" value="UniProtKB-ARBA"/>
</dbReference>
<dbReference type="InterPro" id="IPR051289">
    <property type="entry name" value="LAGLIDADG_Endonuclease"/>
</dbReference>
<keyword evidence="2" id="KW-0496">Mitochondrion</keyword>
<dbReference type="PANTHER" id="PTHR36181:SF2">
    <property type="entry name" value="INTRON-ENCODED ENDONUCLEASE AI3-RELATED"/>
    <property type="match status" value="1"/>
</dbReference>
<accession>V5RE30</accession>
<dbReference type="Gene3D" id="3.10.28.10">
    <property type="entry name" value="Homing endonucleases"/>
    <property type="match status" value="2"/>
</dbReference>
<feature type="domain" description="Homing endonuclease LAGLIDADG" evidence="1">
    <location>
        <begin position="43"/>
        <end position="137"/>
    </location>
</feature>
<dbReference type="GeneID" id="17963088"/>
<dbReference type="PANTHER" id="PTHR36181">
    <property type="entry name" value="INTRON-ENCODED ENDONUCLEASE AI3-RELATED"/>
    <property type="match status" value="1"/>
</dbReference>
<name>V5RE30_9PEZI</name>
<reference evidence="2" key="1">
    <citation type="submission" date="2013-08" db="EMBL/GenBank/DDBJ databases">
        <authorList>
            <person name="Deng Y.-J."/>
            <person name="Xie B.-G."/>
            <person name="Jiang Y.-J."/>
            <person name="Wang Q.-F."/>
            <person name="Lan F.-S."/>
        </authorList>
    </citation>
    <scope>NUCLEOTIDE SEQUENCE</scope>
</reference>
<keyword evidence="2" id="KW-0540">Nuclease</keyword>
<gene>
    <name evidence="2" type="primary">oi12cox1</name>
</gene>
<dbReference type="InterPro" id="IPR027434">
    <property type="entry name" value="Homing_endonucl"/>
</dbReference>